<feature type="compositionally biased region" description="Basic and acidic residues" evidence="2">
    <location>
        <begin position="600"/>
        <end position="614"/>
    </location>
</feature>
<dbReference type="OrthoDB" id="313517at2759"/>
<evidence type="ECO:0000256" key="1">
    <source>
        <dbReference type="SAM" id="Coils"/>
    </source>
</evidence>
<feature type="coiled-coil region" evidence="1">
    <location>
        <begin position="717"/>
        <end position="744"/>
    </location>
</feature>
<sequence length="1624" mass="190070">MRQIPPQRNETLLKSQQTLAINVLTGNVLRHSQYNKDLKELEDTINENREEIINAFAQFSFHKDENSPELIKVHDLSQLFTKLEEITILDLSGVKDYIYQKFSLRLERYSITCDDLFTAIQLYIEYAQFKRAYPDYEKDKEPVFFDNHIASGRPIGYLTAYTIKSDDPREPLRVRNLQLLCFKLATHRQNILKLLDKYQGRGQDSGLLDPKKGNLIPFSKLRDLMQELSKLLGIVIASYDQFKQSIVPTENSKTVCDKFEQFIYLQMLQISQKNLERKVSLIKKQTTVVNGQKKKVKFLEDGLQAAKQDGQGFKPDFFMFNIDKFFSKELNCVIQPTDDEYQNYLLDQEREKKELDQAINELDDFFFQLTEPDVNQNLDKRDQEADQMIQQQDSDHDFLSQQLQKNIKDYENILKMKQYKSDKERIEIIKLVDTLKQQLGNYRQQKSQRPISNRKVEEAKPKEDIHEQRLRGMKEIFHFYSRQHIPHNRQFDDLKEIMNEVDLGEYTKFCKDFEIPLSKAKITEIFKKCSINHKPHKFEQFYNSMGKIGQEINKDKLEELNIKIKEIGKQIKLNHETQNYNQKRKSSEDQINESQVEEQNYDRQDESMIIDQRRNSQNSQGSQYSLRSFSQNSRNEEQSQLKKARGIQKIQDNEDDSVIVKQETIVEEDEQNFDGLIVPSKNAKNQLDSRNNDRYNPKTDSYQGTQRNSKNQIAIKQDPLEQELDKLVEQKNELENKTEEQCRDQILEQIQCNDPNIYRKKIKGFHIAFNIRDKLPTALEDASKKIQKQSTKLSQEDINKLASEIKNKKVISKKFKNREESEKFSQDRESLRKMHEQLRKERANEQIGSAIDEGANKNDKHVKVTFDVIEKLHYMDFNKGMKGEDFKPEDIVDLNDVESEEDEVLKKFKNDQPYESVEPVNSQNQGLGLKNMKSLRLKNGSVIESMRDKRPYKGQSISALGQFSQKKNSIDQLNDKILAIKGQMSKINQGNPQQQSQIIIQPQLIMNANRQVDPYGSNSIKQNYLSVNKSQMDTPEYGSIEQTQNNQLSVERQSKKRGGQVNQSQIQQMKNKLNNDYDNSLVIRPQLNNLSPLRQNISHGGLTQTNSRKIIKPLNQSIAIANSNQSLIYGIDDGHQLTGRHRDSSLIAQSLDTQQLLLSKQRNQSLLSNREKQGPILQAKNQKLATKLAEIGNQSNENGSKLGQYNSIGNLKQFQSNAPLKNSIIAAPGQLSQNQYFNDQTFGGQNSSRDQMLNRAIQIQQKSKIDQERQMNGIMKLHENNLKKGLNIVRKGKNLYKMATSMQSAGQSLQIYQPTETQLILKKDKICEFKSHIDDMKTTINKHFDHILDFIEEFVAIINDRLSTQRVIIEKCIALFEKKQPLLNEQNLYRVADFMENMIKELDKQCDRVRETNKPGSGKQVDPILRLKMENLIQRQIETIRQDQQYMDNQNKMNNVFRKKIKVPTIFSQVFEKRYIQESEIVHLKLQKSALQVQILLRKINQSKMTNNKIQWITKPVKSKHNQIKSIQDLIKENNALQNLFGRIIWINFDSQIKLLMRMDNPFKAKYFVVCSVQEYAFIKFINFLEKKQCLRRYLASEFFYYILSQSMLYFLERYVKQLKETVI</sequence>
<feature type="compositionally biased region" description="Low complexity" evidence="2">
    <location>
        <begin position="615"/>
        <end position="625"/>
    </location>
</feature>
<protein>
    <submittedName>
        <fullName evidence="3">Uncharacterized protein</fullName>
    </submittedName>
</protein>
<feature type="compositionally biased region" description="Polar residues" evidence="2">
    <location>
        <begin position="1040"/>
        <end position="1051"/>
    </location>
</feature>
<dbReference type="EMBL" id="CCKQ01019251">
    <property type="protein sequence ID" value="CDW91270.1"/>
    <property type="molecule type" value="Genomic_DNA"/>
</dbReference>
<feature type="region of interest" description="Disordered" evidence="2">
    <location>
        <begin position="577"/>
        <end position="649"/>
    </location>
</feature>
<feature type="compositionally biased region" description="Polar residues" evidence="2">
    <location>
        <begin position="442"/>
        <end position="451"/>
    </location>
</feature>
<gene>
    <name evidence="3" type="primary">Contig14426.g15376</name>
    <name evidence="3" type="ORF">STYLEM_20423</name>
</gene>
<feature type="region of interest" description="Disordered" evidence="2">
    <location>
        <begin position="671"/>
        <end position="708"/>
    </location>
</feature>
<proteinExistence type="predicted"/>
<feature type="region of interest" description="Disordered" evidence="2">
    <location>
        <begin position="442"/>
        <end position="463"/>
    </location>
</feature>
<feature type="compositionally biased region" description="Polar residues" evidence="2">
    <location>
        <begin position="698"/>
        <end position="708"/>
    </location>
</feature>
<keyword evidence="1" id="KW-0175">Coiled coil</keyword>
<feature type="compositionally biased region" description="Basic and acidic residues" evidence="2">
    <location>
        <begin position="454"/>
        <end position="463"/>
    </location>
</feature>
<organism evidence="3 4">
    <name type="scientific">Stylonychia lemnae</name>
    <name type="common">Ciliate</name>
    <dbReference type="NCBI Taxonomy" id="5949"/>
    <lineage>
        <taxon>Eukaryota</taxon>
        <taxon>Sar</taxon>
        <taxon>Alveolata</taxon>
        <taxon>Ciliophora</taxon>
        <taxon>Intramacronucleata</taxon>
        <taxon>Spirotrichea</taxon>
        <taxon>Stichotrichia</taxon>
        <taxon>Sporadotrichida</taxon>
        <taxon>Oxytrichidae</taxon>
        <taxon>Stylonychinae</taxon>
        <taxon>Stylonychia</taxon>
    </lineage>
</organism>
<feature type="region of interest" description="Disordered" evidence="2">
    <location>
        <begin position="1036"/>
        <end position="1062"/>
    </location>
</feature>
<keyword evidence="4" id="KW-1185">Reference proteome</keyword>
<evidence type="ECO:0000256" key="2">
    <source>
        <dbReference type="SAM" id="MobiDB-lite"/>
    </source>
</evidence>
<name>A0A078B9R8_STYLE</name>
<reference evidence="3 4" key="1">
    <citation type="submission" date="2014-06" db="EMBL/GenBank/DDBJ databases">
        <authorList>
            <person name="Swart Estienne"/>
        </authorList>
    </citation>
    <scope>NUCLEOTIDE SEQUENCE [LARGE SCALE GENOMIC DNA]</scope>
    <source>
        <strain evidence="3 4">130c</strain>
    </source>
</reference>
<evidence type="ECO:0000313" key="3">
    <source>
        <dbReference type="EMBL" id="CDW91270.1"/>
    </source>
</evidence>
<evidence type="ECO:0000313" key="4">
    <source>
        <dbReference type="Proteomes" id="UP000039865"/>
    </source>
</evidence>
<dbReference type="InParanoid" id="A0A078B9R8"/>
<feature type="coiled-coil region" evidence="1">
    <location>
        <begin position="265"/>
        <end position="309"/>
    </location>
</feature>
<feature type="coiled-coil region" evidence="1">
    <location>
        <begin position="31"/>
        <end position="58"/>
    </location>
</feature>
<accession>A0A078B9R8</accession>
<dbReference type="Proteomes" id="UP000039865">
    <property type="component" value="Unassembled WGS sequence"/>
</dbReference>